<dbReference type="RefSeq" id="XP_064687017.1">
    <property type="nucleotide sequence ID" value="XM_064827733.1"/>
</dbReference>
<proteinExistence type="predicted"/>
<feature type="compositionally biased region" description="Polar residues" evidence="1">
    <location>
        <begin position="587"/>
        <end position="604"/>
    </location>
</feature>
<feature type="compositionally biased region" description="Low complexity" evidence="1">
    <location>
        <begin position="716"/>
        <end position="768"/>
    </location>
</feature>
<dbReference type="InterPro" id="IPR035899">
    <property type="entry name" value="DBL_dom_sf"/>
</dbReference>
<dbReference type="SUPFAM" id="SSF50729">
    <property type="entry name" value="PH domain-like"/>
    <property type="match status" value="1"/>
</dbReference>
<feature type="domain" description="DH" evidence="2">
    <location>
        <begin position="46"/>
        <end position="223"/>
    </location>
</feature>
<organism evidence="3 4">
    <name type="scientific">Mucor velutinosus</name>
    <dbReference type="NCBI Taxonomy" id="708070"/>
    <lineage>
        <taxon>Eukaryota</taxon>
        <taxon>Fungi</taxon>
        <taxon>Fungi incertae sedis</taxon>
        <taxon>Mucoromycota</taxon>
        <taxon>Mucoromycotina</taxon>
        <taxon>Mucoromycetes</taxon>
        <taxon>Mucorales</taxon>
        <taxon>Mucorineae</taxon>
        <taxon>Mucoraceae</taxon>
        <taxon>Mucor</taxon>
    </lineage>
</organism>
<evidence type="ECO:0000313" key="3">
    <source>
        <dbReference type="EMBL" id="KAK4520351.1"/>
    </source>
</evidence>
<feature type="compositionally biased region" description="Low complexity" evidence="1">
    <location>
        <begin position="605"/>
        <end position="619"/>
    </location>
</feature>
<feature type="region of interest" description="Disordered" evidence="1">
    <location>
        <begin position="587"/>
        <end position="658"/>
    </location>
</feature>
<feature type="region of interest" description="Disordered" evidence="1">
    <location>
        <begin position="482"/>
        <end position="513"/>
    </location>
</feature>
<name>A0AAN7DN06_9FUNG</name>
<comment type="caution">
    <text evidence="3">The sequence shown here is derived from an EMBL/GenBank/DDBJ whole genome shotgun (WGS) entry which is preliminary data.</text>
</comment>
<feature type="region of interest" description="Disordered" evidence="1">
    <location>
        <begin position="532"/>
        <end position="573"/>
    </location>
</feature>
<keyword evidence="4" id="KW-1185">Reference proteome</keyword>
<dbReference type="AlphaFoldDB" id="A0AAN7DN06"/>
<feature type="compositionally biased region" description="Polar residues" evidence="1">
    <location>
        <begin position="24"/>
        <end position="45"/>
    </location>
</feature>
<protein>
    <recommendedName>
        <fullName evidence="2">DH domain-containing protein</fullName>
    </recommendedName>
</protein>
<feature type="region of interest" description="Disordered" evidence="1">
    <location>
        <begin position="1"/>
        <end position="46"/>
    </location>
</feature>
<feature type="region of interest" description="Disordered" evidence="1">
    <location>
        <begin position="441"/>
        <end position="468"/>
    </location>
</feature>
<dbReference type="EMBL" id="JASEJX010000011">
    <property type="protein sequence ID" value="KAK4520351.1"/>
    <property type="molecule type" value="Genomic_DNA"/>
</dbReference>
<evidence type="ECO:0000313" key="4">
    <source>
        <dbReference type="Proteomes" id="UP001304243"/>
    </source>
</evidence>
<accession>A0AAN7DN06</accession>
<evidence type="ECO:0000259" key="2">
    <source>
        <dbReference type="PROSITE" id="PS50010"/>
    </source>
</evidence>
<feature type="region of interest" description="Disordered" evidence="1">
    <location>
        <begin position="680"/>
        <end position="888"/>
    </location>
</feature>
<gene>
    <name evidence="3" type="ORF">ATC70_008485</name>
</gene>
<dbReference type="Proteomes" id="UP001304243">
    <property type="component" value="Unassembled WGS sequence"/>
</dbReference>
<dbReference type="SUPFAM" id="SSF48065">
    <property type="entry name" value="DBL homology domain (DH-domain)"/>
    <property type="match status" value="1"/>
</dbReference>
<dbReference type="Gene3D" id="1.20.900.10">
    <property type="entry name" value="Dbl homology (DH) domain"/>
    <property type="match status" value="1"/>
</dbReference>
<reference evidence="3 4" key="1">
    <citation type="submission" date="2022-11" db="EMBL/GenBank/DDBJ databases">
        <title>Mucor velutinosus strain NIH1002 WGS.</title>
        <authorList>
            <person name="Subramanian P."/>
            <person name="Mullikin J.C."/>
            <person name="Segre J.A."/>
            <person name="Zelazny A.M."/>
        </authorList>
    </citation>
    <scope>NUCLEOTIDE SEQUENCE [LARGE SCALE GENOMIC DNA]</scope>
    <source>
        <strain evidence="3 4">NIH1002</strain>
    </source>
</reference>
<dbReference type="Pfam" id="PF00621">
    <property type="entry name" value="RhoGEF"/>
    <property type="match status" value="1"/>
</dbReference>
<sequence>MLSASTFASSSSATSSASAFSASPGLSTPSSQYSHDSTRKGSGNPLTELIETEQAYMETLKMIDSQIAPIWMKQMTSAAPDFSELLKYIHDILKVNKRFCMKLTRIAANPQTISELGDALMQWVNDLEVPYANYSRSFIPNLNQRSDILRNPSIQQLLQNLSANVSYEINLESLFNAPIQQLKYYKGLYSRLLEGTDAGRADHKLLTSANKRIDMIMIMSKGNNSVNVNYKDSNLPFIQTNFTANSDLTTFERQVDCSRTADLYSGTQINYQLRISHPGAQLVMRDSFVMLPSENGPSIRVCLVLTTEVLVIARELSSSQYLLMYPAIPIGDITVKADALDREIVGEYIIQFSVLGKKHLIMRADSKEIRSTWIGVEPDAPKSLILTPRTLSVAAQKKMLASSSAAKNYGIQLPPMPDSNGSSINKASIRNTDIFTFYSENGGVSPLESSDEEGEEDITHANRHQGKSRDTIMDIYDNHFYDHQDDHDTTSKFSTPPLPTSGMTKQQQHEPMPQSVKILPHIPNVSQVHIHNNVPATNEPTPPNKDRSNVNETLPPAPPNKQQPVHGPVKDSSHVQMTYIQPPTAQMSTMSISPPIPQSNQLNNSSAPSSAAVASSSSSTTPNMNYHNNSNKINPLPASPNGAPKNNMMDGGKPASPRAVEVQRVVLPEMMQAVTQNTDDYLSSSNKTQQQNDKSRFQPVANNGMARPAMQPRGDSAPSQQQQQLPRSSSIRGQAQQQQQQQPPYQQQRPPMTQNNNYPNQQQQLKPLPGQPQPQPRPQMMMNNQPPQNQYGYNARPMNSPPPQQQQFQQQPPPHQYRPMNGGGASPILANAGNNRRPPPPGAQPSSPRLQQPPGRFNSPSPSLAPRQMNSVEDFGSPPHSPNMYNPGNDVRQILYSSSQCDVFHWNNQSWYAADGQCLLQVRLTHSNRTCVAVQLQNTGQLYLNAWILPNTVIRQPSPSDVNISLYMGTKKENYLIHFAHPQDATVFANILHKAHQDSNIITMQQQQIEEPLMDEPEVVDNINVPQTLKPVMQCKAKLFVKNETSNWSTFGNVTMRISQQSPSMRMMIQIENDKSKLVSAIVKSGNVEKISSKRISFLLTDEVAKTSIVYMIHLREDQTGNKIIEYLRTKNAENGW</sequence>
<dbReference type="GeneID" id="89952171"/>
<dbReference type="GO" id="GO:0005085">
    <property type="term" value="F:guanyl-nucleotide exchange factor activity"/>
    <property type="evidence" value="ECO:0007669"/>
    <property type="project" value="InterPro"/>
</dbReference>
<dbReference type="PROSITE" id="PS50010">
    <property type="entry name" value="DH_2"/>
    <property type="match status" value="1"/>
</dbReference>
<feature type="compositionally biased region" description="Low complexity" evidence="1">
    <location>
        <begin position="1"/>
        <end position="23"/>
    </location>
</feature>
<evidence type="ECO:0000256" key="1">
    <source>
        <dbReference type="SAM" id="MobiDB-lite"/>
    </source>
</evidence>
<feature type="compositionally biased region" description="Polar residues" evidence="1">
    <location>
        <begin position="620"/>
        <end position="633"/>
    </location>
</feature>
<feature type="compositionally biased region" description="Polar residues" evidence="1">
    <location>
        <begin position="680"/>
        <end position="692"/>
    </location>
</feature>
<dbReference type="InterPro" id="IPR000219">
    <property type="entry name" value="DH_dom"/>
</dbReference>
<feature type="compositionally biased region" description="Low complexity" evidence="1">
    <location>
        <begin position="778"/>
        <end position="790"/>
    </location>
</feature>